<dbReference type="PaxDb" id="4113-PGSC0003DMT400041369"/>
<evidence type="ECO:0000313" key="1">
    <source>
        <dbReference type="EnsemblPlants" id="PGSC0003DMT400041369"/>
    </source>
</evidence>
<sequence length="128" mass="14799">MVKVEEDLNVEKVIISVNLEKLEKVVISPTKREKSKFAIMAPHKAFALVPNEGQNKQMIDQAFPKSLPHLYQSFPMHNDLGEGIKNWFKESDIVLEEMIETRVIPDNESKEKMPNWRSTSLLIPHSSW</sequence>
<protein>
    <submittedName>
        <fullName evidence="1">Uncharacterized protein</fullName>
    </submittedName>
</protein>
<dbReference type="Gramene" id="PGSC0003DMT400041369">
    <property type="protein sequence ID" value="PGSC0003DMT400041369"/>
    <property type="gene ID" value="PGSC0003DMG400016024"/>
</dbReference>
<dbReference type="InParanoid" id="M1BBA5"/>
<name>M1BBA5_SOLTU</name>
<proteinExistence type="predicted"/>
<keyword evidence="2" id="KW-1185">Reference proteome</keyword>
<reference evidence="2" key="1">
    <citation type="journal article" date="2011" name="Nature">
        <title>Genome sequence and analysis of the tuber crop potato.</title>
        <authorList>
            <consortium name="The Potato Genome Sequencing Consortium"/>
        </authorList>
    </citation>
    <scope>NUCLEOTIDE SEQUENCE [LARGE SCALE GENOMIC DNA]</scope>
    <source>
        <strain evidence="2">cv. DM1-3 516 R44</strain>
    </source>
</reference>
<evidence type="ECO:0000313" key="2">
    <source>
        <dbReference type="Proteomes" id="UP000011115"/>
    </source>
</evidence>
<organism evidence="1 2">
    <name type="scientific">Solanum tuberosum</name>
    <name type="common">Potato</name>
    <dbReference type="NCBI Taxonomy" id="4113"/>
    <lineage>
        <taxon>Eukaryota</taxon>
        <taxon>Viridiplantae</taxon>
        <taxon>Streptophyta</taxon>
        <taxon>Embryophyta</taxon>
        <taxon>Tracheophyta</taxon>
        <taxon>Spermatophyta</taxon>
        <taxon>Magnoliopsida</taxon>
        <taxon>eudicotyledons</taxon>
        <taxon>Gunneridae</taxon>
        <taxon>Pentapetalae</taxon>
        <taxon>asterids</taxon>
        <taxon>lamiids</taxon>
        <taxon>Solanales</taxon>
        <taxon>Solanaceae</taxon>
        <taxon>Solanoideae</taxon>
        <taxon>Solaneae</taxon>
        <taxon>Solanum</taxon>
    </lineage>
</organism>
<dbReference type="HOGENOM" id="CLU_124151_1_0_1"/>
<reference evidence="1" key="2">
    <citation type="submission" date="2015-06" db="UniProtKB">
        <authorList>
            <consortium name="EnsemblPlants"/>
        </authorList>
    </citation>
    <scope>IDENTIFICATION</scope>
    <source>
        <strain evidence="1">DM1-3 516 R44</strain>
    </source>
</reference>
<dbReference type="Proteomes" id="UP000011115">
    <property type="component" value="Unassembled WGS sequence"/>
</dbReference>
<dbReference type="AlphaFoldDB" id="M1BBA5"/>
<dbReference type="EnsemblPlants" id="PGSC0003DMT400041369">
    <property type="protein sequence ID" value="PGSC0003DMT400041369"/>
    <property type="gene ID" value="PGSC0003DMG400016024"/>
</dbReference>
<accession>M1BBA5</accession>